<organism evidence="2 3">
    <name type="scientific">Bifidobacterium biavatii DSM 23969</name>
    <dbReference type="NCBI Taxonomy" id="1437608"/>
    <lineage>
        <taxon>Bacteria</taxon>
        <taxon>Bacillati</taxon>
        <taxon>Actinomycetota</taxon>
        <taxon>Actinomycetes</taxon>
        <taxon>Bifidobacteriales</taxon>
        <taxon>Bifidobacteriaceae</taxon>
        <taxon>Bifidobacterium</taxon>
    </lineage>
</organism>
<evidence type="ECO:0000313" key="2">
    <source>
        <dbReference type="EMBL" id="KFI48967.1"/>
    </source>
</evidence>
<evidence type="ECO:0000256" key="1">
    <source>
        <dbReference type="SAM" id="MobiDB-lite"/>
    </source>
</evidence>
<name>A0A086ZR17_9BIFI</name>
<protein>
    <submittedName>
        <fullName evidence="2">Uncharacterized protein</fullName>
    </submittedName>
</protein>
<keyword evidence="3" id="KW-1185">Reference proteome</keyword>
<dbReference type="Proteomes" id="UP000029108">
    <property type="component" value="Unassembled WGS sequence"/>
</dbReference>
<accession>A0A086ZR17</accession>
<feature type="region of interest" description="Disordered" evidence="1">
    <location>
        <begin position="23"/>
        <end position="60"/>
    </location>
</feature>
<reference evidence="2 3" key="1">
    <citation type="submission" date="2014-03" db="EMBL/GenBank/DDBJ databases">
        <title>Genomics of Bifidobacteria.</title>
        <authorList>
            <person name="Ventura M."/>
            <person name="Milani C."/>
            <person name="Lugli G.A."/>
        </authorList>
    </citation>
    <scope>NUCLEOTIDE SEQUENCE [LARGE SCALE GENOMIC DNA]</scope>
    <source>
        <strain evidence="2 3">DSM 23969</strain>
    </source>
</reference>
<dbReference type="STRING" id="1437608.GCA_000771645_00053"/>
<dbReference type="AlphaFoldDB" id="A0A086ZR17"/>
<sequence length="60" mass="6371">MPYAPGNETRYHAVARCGASGGFPAGHETADPVPQTPCTGSDDRQRPLPPIRNGARLILE</sequence>
<proteinExistence type="predicted"/>
<dbReference type="EMBL" id="JGYN01000027">
    <property type="protein sequence ID" value="KFI48967.1"/>
    <property type="molecule type" value="Genomic_DNA"/>
</dbReference>
<evidence type="ECO:0000313" key="3">
    <source>
        <dbReference type="Proteomes" id="UP000029108"/>
    </source>
</evidence>
<gene>
    <name evidence="2" type="ORF">BBIA_1966</name>
</gene>
<comment type="caution">
    <text evidence="2">The sequence shown here is derived from an EMBL/GenBank/DDBJ whole genome shotgun (WGS) entry which is preliminary data.</text>
</comment>